<protein>
    <submittedName>
        <fullName evidence="1">Uncharacterized protein</fullName>
    </submittedName>
</protein>
<proteinExistence type="predicted"/>
<name>A0A7S3F0J3_9EUKA</name>
<organism evidence="1">
    <name type="scientific">Haptolina ericina</name>
    <dbReference type="NCBI Taxonomy" id="156174"/>
    <lineage>
        <taxon>Eukaryota</taxon>
        <taxon>Haptista</taxon>
        <taxon>Haptophyta</taxon>
        <taxon>Prymnesiophyceae</taxon>
        <taxon>Prymnesiales</taxon>
        <taxon>Prymnesiaceae</taxon>
        <taxon>Haptolina</taxon>
    </lineage>
</organism>
<sequence>MRWCTLTHRQRRIRLGTRRQRKCLPIQLSWQSRPLKLACSGSVLTLDKPPQMAHPRAHLPAREGLARAIRSTAGRRVVAPRIRAATILDKVTAHVTMAVEEAISRWARADITDAMSGPLSLLLSVKGLAKEPW</sequence>
<gene>
    <name evidence="1" type="ORF">HERI1096_LOCUS16596</name>
</gene>
<evidence type="ECO:0000313" key="1">
    <source>
        <dbReference type="EMBL" id="CAE0115911.1"/>
    </source>
</evidence>
<dbReference type="EMBL" id="HBHX01029795">
    <property type="protein sequence ID" value="CAE0115911.1"/>
    <property type="molecule type" value="Transcribed_RNA"/>
</dbReference>
<reference evidence="1" key="1">
    <citation type="submission" date="2021-01" db="EMBL/GenBank/DDBJ databases">
        <authorList>
            <person name="Corre E."/>
            <person name="Pelletier E."/>
            <person name="Niang G."/>
            <person name="Scheremetjew M."/>
            <person name="Finn R."/>
            <person name="Kale V."/>
            <person name="Holt S."/>
            <person name="Cochrane G."/>
            <person name="Meng A."/>
            <person name="Brown T."/>
            <person name="Cohen L."/>
        </authorList>
    </citation>
    <scope>NUCLEOTIDE SEQUENCE</scope>
    <source>
        <strain evidence="1">CCMP281</strain>
    </source>
</reference>
<dbReference type="AlphaFoldDB" id="A0A7S3F0J3"/>
<accession>A0A7S3F0J3</accession>